<dbReference type="SUPFAM" id="SSF51126">
    <property type="entry name" value="Pectin lyase-like"/>
    <property type="match status" value="1"/>
</dbReference>
<dbReference type="EMBL" id="LAPV01000072">
    <property type="protein sequence ID" value="KKC33962.1"/>
    <property type="molecule type" value="Genomic_DNA"/>
</dbReference>
<proteinExistence type="predicted"/>
<feature type="signal peptide" evidence="1">
    <location>
        <begin position="1"/>
        <end position="17"/>
    </location>
</feature>
<dbReference type="InterPro" id="IPR006626">
    <property type="entry name" value="PbH1"/>
</dbReference>
<dbReference type="InterPro" id="IPR011050">
    <property type="entry name" value="Pectin_lyase_fold/virulence"/>
</dbReference>
<dbReference type="Proteomes" id="UP000033519">
    <property type="component" value="Unassembled WGS sequence"/>
</dbReference>
<gene>
    <name evidence="3" type="ORF">WH91_05680</name>
</gene>
<keyword evidence="4" id="KW-1185">Reference proteome</keyword>
<dbReference type="InterPro" id="IPR012334">
    <property type="entry name" value="Pectin_lyas_fold"/>
</dbReference>
<dbReference type="Pfam" id="PF05048">
    <property type="entry name" value="NosD"/>
    <property type="match status" value="1"/>
</dbReference>
<reference evidence="3 4" key="1">
    <citation type="submission" date="2015-03" db="EMBL/GenBank/DDBJ databases">
        <authorList>
            <person name="Lepp D."/>
            <person name="Hassan Y.I."/>
            <person name="Li X.-Z."/>
            <person name="Zhou T."/>
        </authorList>
    </citation>
    <scope>NUCLEOTIDE SEQUENCE [LARGE SCALE GENOMIC DNA]</scope>
    <source>
        <strain evidence="3 4">Cr7-05</strain>
    </source>
</reference>
<evidence type="ECO:0000313" key="3">
    <source>
        <dbReference type="EMBL" id="KKC33962.1"/>
    </source>
</evidence>
<dbReference type="SMART" id="SM00710">
    <property type="entry name" value="PbH1"/>
    <property type="match status" value="7"/>
</dbReference>
<accession>A0ABR5E0Z3</accession>
<dbReference type="InterPro" id="IPR007742">
    <property type="entry name" value="NosD_dom"/>
</dbReference>
<protein>
    <recommendedName>
        <fullName evidence="2">Periplasmic copper-binding protein NosD beta helix domain-containing protein</fullName>
    </recommendedName>
</protein>
<keyword evidence="1" id="KW-0732">Signal</keyword>
<organism evidence="3 4">
    <name type="scientific">Devosia psychrophila</name>
    <dbReference type="NCBI Taxonomy" id="728005"/>
    <lineage>
        <taxon>Bacteria</taxon>
        <taxon>Pseudomonadati</taxon>
        <taxon>Pseudomonadota</taxon>
        <taxon>Alphaproteobacteria</taxon>
        <taxon>Hyphomicrobiales</taxon>
        <taxon>Devosiaceae</taxon>
        <taxon>Devosia</taxon>
    </lineage>
</organism>
<dbReference type="NCBIfam" id="TIGR03804">
    <property type="entry name" value="para_beta_helix"/>
    <property type="match status" value="1"/>
</dbReference>
<evidence type="ECO:0000256" key="1">
    <source>
        <dbReference type="SAM" id="SignalP"/>
    </source>
</evidence>
<feature type="domain" description="Periplasmic copper-binding protein NosD beta helix" evidence="2">
    <location>
        <begin position="926"/>
        <end position="1078"/>
    </location>
</feature>
<comment type="caution">
    <text evidence="3">The sequence shown here is derived from an EMBL/GenBank/DDBJ whole genome shotgun (WGS) entry which is preliminary data.</text>
</comment>
<sequence length="1222" mass="128025">MALASCVLLLPFASSFAQDGTSGLITDMVTEIGASVLAADQAGNDADKLDHYLVALDRIVYLKMLGEASDSEDGVVVNAAIADLATEGASADDLRSLALSSLYRILSAGGDPTGRRVEIESLIAGIESAPLRVSAYIEYAMLEASSSTQSALPLLQTATLEAKSIDELEARSSALAGIALAAASFDGEAAGNLSNQTIAEIWPARARGFARYAIARQSLDGELSKASPDDLASAAQAALSNGDRALALKLASAIDPEQDDLRTNALNSVLQAALESSDLSLFPILATAYADNDAQIRAISQLIANRLETDRLFDVIALTDYLPDGPSLASIEFALAAALDEAGLAQMASDAIARGGAVIAGLTGIQRDAALGQAIEATIATDKLDLSMEFFGQLADRTQVQHALRRLSKALADNAQIAEAKTVFDSLVAEEDIDYALSGIAQAEVKAGNIEAGLAALQTVTDPKNRGRVQAQLARAYSRGGQFEDALALAADIVDLDYGVQAYLSIAKTGVESKVEGVVTQSNDLALALAETAETEKQRWELTVDIVGSIAFAGDFDAAQKLADDIADQTLRAKALALLSQNLSAASESEAALVLLTALPASSEIDDQIAEGLVSLSQDPQVLEQVVDRVRAFANDRLRVTTFRAIAEGQLDRLDVYGHGQGAGESTNTRAIPQQVGAVVTTANQSLYSNGRFEALALPGGLHAVDGYGYPDLGRGVADLRREMPTPVAGNVSVTLANLSPYNGKFLEDLPSGNTGMQVAATAQGELQPRVIVVESGVYTLGQLVDELIDTAGFALVQRDGGVVTLRAPVIVGEHATLILSGQEASTYNLSATSGAFIAVAGKLYVLDTTVQSWDEATLAPRPATKASAGVFRPFFVGWSGSTINMGGSTFNALGYAAPKSFGLAFSAGPKDLLANQPDAPNPTGTVVDNVFRNFEYGFYSYEADDVYLVGNQYDDNVVYAIDPHDRSHRLVIGLNTTYGTQNKHGIIVSREVDNSWIVGNVSFDNHGSGLMLDRDSTGTLIYGNVAFANHQDGLTLFESSCNLIVGNDFFNNGRAGIKVRNSWDIGIYNNAISNNAEAGLESYTARIEETSESRDFVMDPYVAVASFAMADNDIAGNGSGLKVNGVSGYGIFGNNFQAQNGPLVAGDAKGLESFLIGGEGGRAIVSKSCLPARPAYVCPFRDLGIFLGDGQELAFSQQPAAACTAQHSAAAAAPQAAVSHQ</sequence>
<dbReference type="InterPro" id="IPR022441">
    <property type="entry name" value="Para_beta_helix_rpt-2"/>
</dbReference>
<evidence type="ECO:0000313" key="4">
    <source>
        <dbReference type="Proteomes" id="UP000033519"/>
    </source>
</evidence>
<name>A0ABR5E0Z3_9HYPH</name>
<evidence type="ECO:0000259" key="2">
    <source>
        <dbReference type="Pfam" id="PF05048"/>
    </source>
</evidence>
<dbReference type="Gene3D" id="2.160.20.10">
    <property type="entry name" value="Single-stranded right-handed beta-helix, Pectin lyase-like"/>
    <property type="match status" value="1"/>
</dbReference>
<feature type="chain" id="PRO_5047090776" description="Periplasmic copper-binding protein NosD beta helix domain-containing protein" evidence="1">
    <location>
        <begin position="18"/>
        <end position="1222"/>
    </location>
</feature>